<dbReference type="InterPro" id="IPR000195">
    <property type="entry name" value="Rab-GAP-TBC_dom"/>
</dbReference>
<evidence type="ECO:0000256" key="1">
    <source>
        <dbReference type="ARBA" id="ARBA00004604"/>
    </source>
</evidence>
<comment type="subcellular location">
    <subcellularLocation>
        <location evidence="1">Nucleus</location>
        <location evidence="1">Nucleolus</location>
    </subcellularLocation>
</comment>
<reference evidence="11 12" key="1">
    <citation type="submission" date="2018-07" db="EMBL/GenBank/DDBJ databases">
        <title>A high quality draft genome assembly of the barn swallow (H. rustica rustica).</title>
        <authorList>
            <person name="Formenti G."/>
            <person name="Chiara M."/>
            <person name="Poveda L."/>
            <person name="Francoijs K.-J."/>
            <person name="Bonisoli-Alquati A."/>
            <person name="Canova L."/>
            <person name="Gianfranceschi L."/>
            <person name="Horner D.S."/>
            <person name="Saino N."/>
        </authorList>
    </citation>
    <scope>NUCLEOTIDE SEQUENCE [LARGE SCALE GENOMIC DNA]</scope>
    <source>
        <strain evidence="11">Chelidonia</strain>
        <tissue evidence="11">Blood</tissue>
    </source>
</reference>
<comment type="similarity">
    <text evidence="2">Belongs to the CBF/MAK21 family.</text>
</comment>
<keyword evidence="12" id="KW-1185">Reference proteome</keyword>
<accession>A0A3M0KES8</accession>
<dbReference type="SMART" id="SM00164">
    <property type="entry name" value="TBC"/>
    <property type="match status" value="1"/>
</dbReference>
<dbReference type="InterPro" id="IPR035969">
    <property type="entry name" value="Rab-GAP_TBC_sf"/>
</dbReference>
<dbReference type="GO" id="GO:0016192">
    <property type="term" value="P:vesicle-mediated transport"/>
    <property type="evidence" value="ECO:0007669"/>
    <property type="project" value="UniProtKB-ARBA"/>
</dbReference>
<dbReference type="GO" id="GO:0031410">
    <property type="term" value="C:cytoplasmic vesicle"/>
    <property type="evidence" value="ECO:0007669"/>
    <property type="project" value="UniProtKB-ARBA"/>
</dbReference>
<dbReference type="GO" id="GO:0006270">
    <property type="term" value="P:DNA replication initiation"/>
    <property type="evidence" value="ECO:0007669"/>
    <property type="project" value="TreeGrafter"/>
</dbReference>
<evidence type="ECO:0000256" key="5">
    <source>
        <dbReference type="ARBA" id="ARBA00023242"/>
    </source>
</evidence>
<evidence type="ECO:0000313" key="12">
    <source>
        <dbReference type="Proteomes" id="UP000269221"/>
    </source>
</evidence>
<evidence type="ECO:0000256" key="8">
    <source>
        <dbReference type="SAM" id="Coils"/>
    </source>
</evidence>
<feature type="domain" description="Rab-GAP TBC" evidence="10">
    <location>
        <begin position="423"/>
        <end position="633"/>
    </location>
</feature>
<evidence type="ECO:0000259" key="10">
    <source>
        <dbReference type="PROSITE" id="PS50086"/>
    </source>
</evidence>
<dbReference type="SUPFAM" id="SSF47923">
    <property type="entry name" value="Ypt/Rab-GAP domain of gyp1p"/>
    <property type="match status" value="2"/>
</dbReference>
<dbReference type="EMBL" id="QRBI01000108">
    <property type="protein sequence ID" value="RMC11545.1"/>
    <property type="molecule type" value="Genomic_DNA"/>
</dbReference>
<dbReference type="InterPro" id="IPR011501">
    <property type="entry name" value="Noc3_N"/>
</dbReference>
<feature type="compositionally biased region" description="Polar residues" evidence="9">
    <location>
        <begin position="203"/>
        <end position="212"/>
    </location>
</feature>
<name>A0A3M0KES8_HIRRU</name>
<dbReference type="FunFam" id="1.10.472.80:FF:000006">
    <property type="entry name" value="TBC1 domain family member 14"/>
    <property type="match status" value="1"/>
</dbReference>
<dbReference type="FunFam" id="1.10.8.270:FF:000008">
    <property type="entry name" value="Putative TBC1 domain family member 14"/>
    <property type="match status" value="1"/>
</dbReference>
<organism evidence="11 12">
    <name type="scientific">Hirundo rustica rustica</name>
    <dbReference type="NCBI Taxonomy" id="333673"/>
    <lineage>
        <taxon>Eukaryota</taxon>
        <taxon>Metazoa</taxon>
        <taxon>Chordata</taxon>
        <taxon>Craniata</taxon>
        <taxon>Vertebrata</taxon>
        <taxon>Euteleostomi</taxon>
        <taxon>Archelosauria</taxon>
        <taxon>Archosauria</taxon>
        <taxon>Dinosauria</taxon>
        <taxon>Saurischia</taxon>
        <taxon>Theropoda</taxon>
        <taxon>Coelurosauria</taxon>
        <taxon>Aves</taxon>
        <taxon>Neognathae</taxon>
        <taxon>Neoaves</taxon>
        <taxon>Telluraves</taxon>
        <taxon>Australaves</taxon>
        <taxon>Passeriformes</taxon>
        <taxon>Sylvioidea</taxon>
        <taxon>Hirundinidae</taxon>
        <taxon>Hirundo</taxon>
    </lineage>
</organism>
<dbReference type="InterPro" id="IPR005612">
    <property type="entry name" value="CCAAT-binding_factor"/>
</dbReference>
<dbReference type="PANTHER" id="PTHR14428">
    <property type="entry name" value="NUCLEOLAR COMPLEX PROTEIN 3"/>
    <property type="match status" value="1"/>
</dbReference>
<keyword evidence="4 8" id="KW-0175">Coiled coil</keyword>
<dbReference type="Pfam" id="PF00566">
    <property type="entry name" value="RabGAP-TBC"/>
    <property type="match status" value="1"/>
</dbReference>
<feature type="compositionally biased region" description="Basic and acidic residues" evidence="9">
    <location>
        <begin position="213"/>
        <end position="224"/>
    </location>
</feature>
<feature type="coiled-coil region" evidence="8">
    <location>
        <begin position="1105"/>
        <end position="1137"/>
    </location>
</feature>
<dbReference type="InterPro" id="IPR016903">
    <property type="entry name" value="Nucleolar_cplx-assoc_3"/>
</dbReference>
<feature type="compositionally biased region" description="Acidic residues" evidence="9">
    <location>
        <begin position="24"/>
        <end position="36"/>
    </location>
</feature>
<evidence type="ECO:0000256" key="7">
    <source>
        <dbReference type="ARBA" id="ARBA00032937"/>
    </source>
</evidence>
<evidence type="ECO:0000256" key="2">
    <source>
        <dbReference type="ARBA" id="ARBA00007797"/>
    </source>
</evidence>
<feature type="region of interest" description="Disordered" evidence="9">
    <location>
        <begin position="1"/>
        <end position="241"/>
    </location>
</feature>
<dbReference type="STRING" id="333673.A0A3M0KES8"/>
<dbReference type="Gene3D" id="1.10.8.270">
    <property type="entry name" value="putative rabgap domain of human tbc1 domain family member 14 like domains"/>
    <property type="match status" value="1"/>
</dbReference>
<dbReference type="GO" id="GO:0005773">
    <property type="term" value="C:vacuole"/>
    <property type="evidence" value="ECO:0007669"/>
    <property type="project" value="UniProtKB-ARBA"/>
</dbReference>
<feature type="compositionally biased region" description="Basic and acidic residues" evidence="9">
    <location>
        <begin position="139"/>
        <end position="154"/>
    </location>
</feature>
<evidence type="ECO:0000256" key="3">
    <source>
        <dbReference type="ARBA" id="ARBA00015430"/>
    </source>
</evidence>
<dbReference type="Pfam" id="PF03914">
    <property type="entry name" value="CBF"/>
    <property type="match status" value="1"/>
</dbReference>
<sequence>MVGPDDAGAPGGAAVLPAGRQEAAAEEAAEEEEDGERDGSRGSSRRSGGPGQERLLQRYLAGGKRCPEKPANGAACAVGPCGRMTNGDVGFLLPPQEPPPPPRARRDEPGPEEEEAKLQNGGFLPCPAGGVPSGTALEEPLRSCRLRSEAERRGGAAAESPSPPRSPGGDAGSRAPAAPGSRTCRGRAEPAALPPAPLGFTDVNLNSRNTYEVSRRRSAPEHLPHGGIAPAEPAPPPQEPAERARHRVGIAGAGSSFAEFFTRNFFTKRTKELKPAVQSAPGWKLFGKVPPRENLPKDSKIIQQEYEARTGRMCKPPPPSARRKNIEFEPLSTTALILEDRPANLPAKSVEEALRHRQEYDEMVAEAKKREIKEAHKRKKIMRERFKQEENIASAMVIWVNEILPNWEGMRATRRVRELWWQGLPPSVRGKVWSLAVGNELNITPELYEIFLSRAKERWKSFSETASENDIEDAGASVADREASLELIKLDISRTFPSLYIFQKGGPYHDLLHSVLGAYTCYRPDVGYVQGMSFIAAVLILNLEEADAFIAFANLLNKPCQLAFFRVDHSMMLKYFAAFEVFFEENLPKLFLHFKSYSLTPDIYLIDWIFTLYSKSLPLDLACRVWDVFCRDGEEFLFRTGLGILRLYEDILLQMDFIHIAQFLTKLPEDITSEKLFSCIAAIQMQNSNKKWAQRKNTKRVPSFRKLLRTSQIKLDNKLKNKQYKQKSAAKKYRKEQKKLREAVRDAISRKPFPLEECKKKQVARKWEEKEEEDALPLDMLDEDDLKLMEDLAQKASFLTRDLSSNEPVHIKKRKRESVIEKYEKVPRRLQTEPEKELIHLLPIKDKSGIIPQAVEKPVVSAAHDEEEDTDMEEAEDFNEEPLPVLTPEEMAAQRRQKLQERKMHIAALASAILSEPDSNIKKLKELRAMLMEQDPNVAVIVRKLVMVSLMEIFKDIAPSYKIRPLTEAEKATKVKKETQKLREFEEGLVSQYKFYLENLEQTIKDWKQRKLKKSNVISLKAYKGLAEVAVKCLCELLVALPHFNFHNNIIVLIVPLMNDPSKMISELCVEAVKKLFKQDKLGYASLGVVKVISGLVRGRNYDVRPEWKKAEEKLERELLEAEASESKEKKLKLHTETLNIVFVTYFRILKKAQKSPLLPAVLEGLAKFAHLINVEFFDDLLIVLHSLIASGDLSYRESLHCVLSAFHILSGQGDVLNIDPMKFYTHLYKTLFSLHAGGTNEDIGIVLQCLDVMFAKRRKQVSQQRALAFLKRLSILALHVLPNSSVGILATNRLFMQTFPRMDLLLDNESQGSGVYLPELDEPEHCNAQNTALWELHLLQRHYHPTVQKFASHLIAGAPTEGSGALPLDLSQRSATELFETYCMKGMTFNPPVASVTPRRKDTFSQMDSFVDEELNKQIQQHISETLAHKALDFAKHLKESSLA</sequence>
<evidence type="ECO:0000256" key="6">
    <source>
        <dbReference type="ARBA" id="ARBA00032701"/>
    </source>
</evidence>
<dbReference type="GO" id="GO:0005730">
    <property type="term" value="C:nucleolus"/>
    <property type="evidence" value="ECO:0007669"/>
    <property type="project" value="UniProtKB-SubCell"/>
</dbReference>
<evidence type="ECO:0000256" key="9">
    <source>
        <dbReference type="SAM" id="MobiDB-lite"/>
    </source>
</evidence>
<dbReference type="PROSITE" id="PS50086">
    <property type="entry name" value="TBC_RABGAP"/>
    <property type="match status" value="1"/>
</dbReference>
<dbReference type="SUPFAM" id="SSF48371">
    <property type="entry name" value="ARM repeat"/>
    <property type="match status" value="1"/>
</dbReference>
<dbReference type="InterPro" id="IPR016024">
    <property type="entry name" value="ARM-type_fold"/>
</dbReference>
<dbReference type="Gene3D" id="1.10.472.80">
    <property type="entry name" value="Ypt/Rab-GAP domain of gyp1p, domain 3"/>
    <property type="match status" value="1"/>
</dbReference>
<evidence type="ECO:0000313" key="11">
    <source>
        <dbReference type="EMBL" id="RMC11545.1"/>
    </source>
</evidence>
<dbReference type="Gene3D" id="1.10.10.750">
    <property type="entry name" value="Ypt/Rab-GAP domain of gyp1p, domain 1"/>
    <property type="match status" value="1"/>
</dbReference>
<dbReference type="OrthoDB" id="10263597at2759"/>
<dbReference type="GO" id="GO:0003682">
    <property type="term" value="F:chromatin binding"/>
    <property type="evidence" value="ECO:0007669"/>
    <property type="project" value="TreeGrafter"/>
</dbReference>
<proteinExistence type="inferred from homology"/>
<gene>
    <name evidence="11" type="ORF">DUI87_11665</name>
</gene>
<comment type="caution">
    <text evidence="11">The sequence shown here is derived from an EMBL/GenBank/DDBJ whole genome shotgun (WGS) entry which is preliminary data.</text>
</comment>
<feature type="coiled-coil region" evidence="8">
    <location>
        <begin position="350"/>
        <end position="385"/>
    </location>
</feature>
<dbReference type="FunFam" id="1.10.10.750:FF:000005">
    <property type="entry name" value="TBC1 domain family member 14"/>
    <property type="match status" value="1"/>
</dbReference>
<evidence type="ECO:0000256" key="4">
    <source>
        <dbReference type="ARBA" id="ARBA00023054"/>
    </source>
</evidence>
<dbReference type="PANTHER" id="PTHR14428:SF5">
    <property type="entry name" value="NUCLEOLAR COMPLEX PROTEIN 3 HOMOLOG"/>
    <property type="match status" value="1"/>
</dbReference>
<dbReference type="Pfam" id="PF07540">
    <property type="entry name" value="NOC3p"/>
    <property type="match status" value="1"/>
</dbReference>
<dbReference type="Proteomes" id="UP000269221">
    <property type="component" value="Unassembled WGS sequence"/>
</dbReference>
<protein>
    <recommendedName>
        <fullName evidence="3">Nucleolar complex protein 3 homolog</fullName>
    </recommendedName>
    <alternativeName>
        <fullName evidence="7">NOC3-like protein</fullName>
    </alternativeName>
    <alternativeName>
        <fullName evidence="6">Nucleolar complex-associated protein 3-like protein</fullName>
    </alternativeName>
</protein>
<dbReference type="GO" id="GO:0019899">
    <property type="term" value="F:enzyme binding"/>
    <property type="evidence" value="ECO:0007669"/>
    <property type="project" value="UniProtKB-ARBA"/>
</dbReference>
<feature type="compositionally biased region" description="Low complexity" evidence="9">
    <location>
        <begin position="1"/>
        <end position="22"/>
    </location>
</feature>
<keyword evidence="5" id="KW-0539">Nucleus</keyword>